<evidence type="ECO:0000256" key="5">
    <source>
        <dbReference type="ARBA" id="ARBA00022840"/>
    </source>
</evidence>
<dbReference type="InterPro" id="IPR032790">
    <property type="entry name" value="GDE_C"/>
</dbReference>
<dbReference type="PANTHER" id="PTHR10569">
    <property type="entry name" value="GLYCOGEN DEBRANCHING ENZYME"/>
    <property type="match status" value="1"/>
</dbReference>
<evidence type="ECO:0000256" key="6">
    <source>
        <dbReference type="SAM" id="MobiDB-lite"/>
    </source>
</evidence>
<dbReference type="GO" id="GO:0005980">
    <property type="term" value="P:glycogen catabolic process"/>
    <property type="evidence" value="ECO:0007669"/>
    <property type="project" value="InterPro"/>
</dbReference>
<dbReference type="Pfam" id="PF14702">
    <property type="entry name" value="hGDE_central"/>
    <property type="match status" value="1"/>
</dbReference>
<dbReference type="InterPro" id="IPR032792">
    <property type="entry name" value="AGL_glucanoTrfase"/>
</dbReference>
<dbReference type="GO" id="GO:0004135">
    <property type="term" value="F:amylo-alpha-1,6-glucosidase activity"/>
    <property type="evidence" value="ECO:0007669"/>
    <property type="project" value="InterPro"/>
</dbReference>
<evidence type="ECO:0000313" key="8">
    <source>
        <dbReference type="EMBL" id="KAF5388730.1"/>
    </source>
</evidence>
<feature type="domain" description="Protein kinase" evidence="7">
    <location>
        <begin position="1"/>
        <end position="131"/>
    </location>
</feature>
<dbReference type="PROSITE" id="PS50011">
    <property type="entry name" value="PROTEIN_KINASE_DOM"/>
    <property type="match status" value="1"/>
</dbReference>
<dbReference type="Gene3D" id="1.10.510.10">
    <property type="entry name" value="Transferase(Phosphotransferase) domain 1"/>
    <property type="match status" value="1"/>
</dbReference>
<dbReference type="InterPro" id="IPR012341">
    <property type="entry name" value="6hp_glycosidase-like_sf"/>
</dbReference>
<keyword evidence="3" id="KW-0547">Nucleotide-binding</keyword>
<feature type="region of interest" description="Disordered" evidence="6">
    <location>
        <begin position="190"/>
        <end position="215"/>
    </location>
</feature>
<dbReference type="InterPro" id="IPR017853">
    <property type="entry name" value="GH"/>
</dbReference>
<dbReference type="GO" id="GO:0005524">
    <property type="term" value="F:ATP binding"/>
    <property type="evidence" value="ECO:0007669"/>
    <property type="project" value="UniProtKB-KW"/>
</dbReference>
<evidence type="ECO:0000313" key="9">
    <source>
        <dbReference type="Proteomes" id="UP000518752"/>
    </source>
</evidence>
<dbReference type="GO" id="GO:0004674">
    <property type="term" value="F:protein serine/threonine kinase activity"/>
    <property type="evidence" value="ECO:0007669"/>
    <property type="project" value="UniProtKB-KW"/>
</dbReference>
<dbReference type="Pfam" id="PF14699">
    <property type="entry name" value="hGDE_N"/>
    <property type="match status" value="1"/>
</dbReference>
<dbReference type="PANTHER" id="PTHR10569:SF2">
    <property type="entry name" value="GLYCOGEN DEBRANCHING ENZYME"/>
    <property type="match status" value="1"/>
</dbReference>
<dbReference type="InterPro" id="IPR008928">
    <property type="entry name" value="6-hairpin_glycosidase_sf"/>
</dbReference>
<sequence>MTDGFCDLVLTDMDLTSICSIVYTKAIDMWAVGCILAELLSGRPIFPGRDYSHQLDLMLDVIGTPTIDEFNAITSRRARDYIRALPLRRAKNFRALFPNASDNAIDFLRKTLTFDPNRRVTVEEALEHPYLSTYHDPAEEPLGSPIEAEEFDFDWYKFGRVGNILFLSTSIVSPFIFALSAMGKARKAKAKPSVSIPGPSSRSATSSAGSSPISPLKTPADEGIEFFQSPLAPGEAPLRVYELRLDTDGGPHKDRSYIRLPPAYIPYILRVSIDAGTPASMNGVFKTNFPLDGGKFDRARFTERKLPSNFSKPIQIDLPISHAGAFVYWVEYDGEKPNERVKGREGYFNIDPVLRIKARSPILSSDLSPLPPKSGAVLQKHKVDLPLDGLSVLTVVSKWMGPLSEWKRHFAEAKDRGYTMLHYTPLQERGKSDSPYSIRNQFQYDPGMFDSKREADGGRASVEGILKVAREDYGLLSLTDVVLNHTSNDSPWLVDHPESGFSPANSPHLTPALELDTAMIEFSSTLAARGLPSLVRSEKDVNDLMSAFETFVKDLKLWQYYVLDVTREKEFIKSALASKKVTPWNGASLAGKSVEELCMLLCDTQIIIGRGQFASRFGVHSDAEAAAGFIQAAFVELSDPGALTDAWVHVVDVMNTPLYDEWEDDTKVAISNVKNRLVYARLDESGPRMGEISKSNPLMESYFTRCGPKPDSDPLVYSLANNGWIWAADPLQNFALLPSKAYLRREVIVWGDCVKLRYGSGPEDNQWLWSHMTSYVTGLAATFDGFRIDNCHSTPLHVGVAMLDAARVVNPDLYVCAELFTGNEEMDLLFVKRLGINSLIRESYNGWDAKEYARLLYRHGVNKPVGSMDGACLTSVEEISSPTGKGPVRKAIITALNGSMPHALLYDLTHDNESPLHKRSAEDALSTGALVTFSYSAIGSVKGFDDLYPKLLNLVGEKRRYEVTGLEEGSGLARVKRVLNALHLEMVLGGYEEGHVHQENDYIVLSRVQPGTQKGYLLVAHTGFARNSKDRGSIAPIKLRRTRAKFIMGASIDILSYDAPEDSKTLKGLPHKLVEMKPIVAPQGFDDESPYSEIIVPDYFPPGSIMLFETSSPEHDSSLDEFLVSGAAEAFGKLGLVELNVILHRADGEERDATDGEFGVYDIPNLGSLAYCGLEGWMHPLRHIMRYNDLGHPLCEHLRQGTWALDYVHNRLSRQESLPNLQGAAQWFKQRFERVKATVPPFLRPKYFALIISEAYKASRRSVIEQCSEFVSTGHDFTQDLALCAVQMHGLVKSASLEPGKPTPSLAAGLPHFAAGWARCWGRDVFISLRGLFLTTGNFDGAKKHILAFASTLKHGLIPNLLDSVRKPRYNSRDSPWWMIQNIQDYVKMAPDGVALLSEKVPRRFPKDETWVEWNDKRAYAFSSTIAEIIQEILQRHAEGIHFREYNAGPNLDMQMRGEGFDIDIDVDWDTGLIVGGNAFNCGTWMDKMGESQKAGTKGQPGTPRDGAPIEITGLLKSTLSWLDELSTKDPSDDSKYNVDSKLVNRRGIYKDVYGSGIGREWSDYQFRPNFPIAMTVAPELFIPEHGLNALQLADSVLRGPLGMKTLDPSDMQYRPIYDNSNDSTDASIAKGLNYHNAR</sequence>
<dbReference type="InterPro" id="IPR010401">
    <property type="entry name" value="AGL/Gdb1"/>
</dbReference>
<dbReference type="Pfam" id="PF14701">
    <property type="entry name" value="hDGE_amylase"/>
    <property type="match status" value="1"/>
</dbReference>
<gene>
    <name evidence="8" type="ORF">D9757_004851</name>
</gene>
<dbReference type="Pfam" id="PF06202">
    <property type="entry name" value="GDE_C"/>
    <property type="match status" value="1"/>
</dbReference>
<dbReference type="InterPro" id="IPR032788">
    <property type="entry name" value="AGL_central"/>
</dbReference>
<keyword evidence="1" id="KW-0723">Serine/threonine-protein kinase</keyword>
<dbReference type="SUPFAM" id="SSF48208">
    <property type="entry name" value="Six-hairpin glycosidases"/>
    <property type="match status" value="1"/>
</dbReference>
<feature type="compositionally biased region" description="Low complexity" evidence="6">
    <location>
        <begin position="195"/>
        <end position="215"/>
    </location>
</feature>
<evidence type="ECO:0000259" key="7">
    <source>
        <dbReference type="PROSITE" id="PS50011"/>
    </source>
</evidence>
<dbReference type="SUPFAM" id="SSF56112">
    <property type="entry name" value="Protein kinase-like (PK-like)"/>
    <property type="match status" value="1"/>
</dbReference>
<dbReference type="EMBL" id="JAACJN010000028">
    <property type="protein sequence ID" value="KAF5388730.1"/>
    <property type="molecule type" value="Genomic_DNA"/>
</dbReference>
<dbReference type="GO" id="GO:0004134">
    <property type="term" value="F:4-alpha-glucanotransferase activity"/>
    <property type="evidence" value="ECO:0007669"/>
    <property type="project" value="InterPro"/>
</dbReference>
<evidence type="ECO:0000256" key="3">
    <source>
        <dbReference type="ARBA" id="ARBA00022741"/>
    </source>
</evidence>
<dbReference type="FunFam" id="1.10.510.10:FF:000624">
    <property type="entry name" value="Mitogen-activated protein kinase"/>
    <property type="match status" value="1"/>
</dbReference>
<dbReference type="InterPro" id="IPR029436">
    <property type="entry name" value="AGL_euk_N"/>
</dbReference>
<evidence type="ECO:0000256" key="1">
    <source>
        <dbReference type="ARBA" id="ARBA00022527"/>
    </source>
</evidence>
<dbReference type="Gene3D" id="1.50.10.10">
    <property type="match status" value="1"/>
</dbReference>
<dbReference type="Gene3D" id="3.20.20.80">
    <property type="entry name" value="Glycosidases"/>
    <property type="match status" value="2"/>
</dbReference>
<dbReference type="Proteomes" id="UP000518752">
    <property type="component" value="Unassembled WGS sequence"/>
</dbReference>
<dbReference type="OrthoDB" id="10248904at2759"/>
<dbReference type="InterPro" id="IPR011009">
    <property type="entry name" value="Kinase-like_dom_sf"/>
</dbReference>
<keyword evidence="4" id="KW-0418">Kinase</keyword>
<organism evidence="8 9">
    <name type="scientific">Collybiopsis confluens</name>
    <dbReference type="NCBI Taxonomy" id="2823264"/>
    <lineage>
        <taxon>Eukaryota</taxon>
        <taxon>Fungi</taxon>
        <taxon>Dikarya</taxon>
        <taxon>Basidiomycota</taxon>
        <taxon>Agaricomycotina</taxon>
        <taxon>Agaricomycetes</taxon>
        <taxon>Agaricomycetidae</taxon>
        <taxon>Agaricales</taxon>
        <taxon>Marasmiineae</taxon>
        <taxon>Omphalotaceae</taxon>
        <taxon>Collybiopsis</taxon>
    </lineage>
</organism>
<dbReference type="InterPro" id="IPR000719">
    <property type="entry name" value="Prot_kinase_dom"/>
</dbReference>
<dbReference type="Pfam" id="PF00069">
    <property type="entry name" value="Pkinase"/>
    <property type="match status" value="1"/>
</dbReference>
<keyword evidence="5" id="KW-0067">ATP-binding</keyword>
<proteinExistence type="predicted"/>
<evidence type="ECO:0000256" key="4">
    <source>
        <dbReference type="ARBA" id="ARBA00022777"/>
    </source>
</evidence>
<dbReference type="CDD" id="cd11327">
    <property type="entry name" value="AmyAc_Glg_debranch_2"/>
    <property type="match status" value="1"/>
</dbReference>
<comment type="caution">
    <text evidence="8">The sequence shown here is derived from an EMBL/GenBank/DDBJ whole genome shotgun (WGS) entry which is preliminary data.</text>
</comment>
<protein>
    <recommendedName>
        <fullName evidence="7">Protein kinase domain-containing protein</fullName>
    </recommendedName>
</protein>
<name>A0A8H5MBU1_9AGAR</name>
<keyword evidence="9" id="KW-1185">Reference proteome</keyword>
<evidence type="ECO:0000256" key="2">
    <source>
        <dbReference type="ARBA" id="ARBA00022679"/>
    </source>
</evidence>
<accession>A0A8H5MBU1</accession>
<keyword evidence="2" id="KW-0808">Transferase</keyword>
<dbReference type="SUPFAM" id="SSF51445">
    <property type="entry name" value="(Trans)glycosidases"/>
    <property type="match status" value="1"/>
</dbReference>
<reference evidence="8 9" key="1">
    <citation type="journal article" date="2020" name="ISME J.">
        <title>Uncovering the hidden diversity of litter-decomposition mechanisms in mushroom-forming fungi.</title>
        <authorList>
            <person name="Floudas D."/>
            <person name="Bentzer J."/>
            <person name="Ahren D."/>
            <person name="Johansson T."/>
            <person name="Persson P."/>
            <person name="Tunlid A."/>
        </authorList>
    </citation>
    <scope>NUCLEOTIDE SEQUENCE [LARGE SCALE GENOMIC DNA]</scope>
    <source>
        <strain evidence="8 9">CBS 406.79</strain>
    </source>
</reference>